<dbReference type="AlphaFoldDB" id="A0A371E6I4"/>
<feature type="non-terminal residue" evidence="1">
    <location>
        <position position="108"/>
    </location>
</feature>
<dbReference type="OrthoDB" id="1934703at2759"/>
<protein>
    <submittedName>
        <fullName evidence="1">Uncharacterized protein</fullName>
    </submittedName>
</protein>
<proteinExistence type="predicted"/>
<sequence length="108" mass="12849">MDYIYEAIGSKRRFKKLLMARKRNRRWDCQLHHPLHAPSYFLNSGFFYSNPNNEMDCEMVKGLYKCIERLNENDESVDHIHNELSIYKRVGGMFGFPATVRKRTTMAL</sequence>
<gene>
    <name evidence="1" type="ORF">CR513_60127</name>
</gene>
<dbReference type="EMBL" id="QJKJ01016015">
    <property type="protein sequence ID" value="RDX61629.1"/>
    <property type="molecule type" value="Genomic_DNA"/>
</dbReference>
<evidence type="ECO:0000313" key="2">
    <source>
        <dbReference type="Proteomes" id="UP000257109"/>
    </source>
</evidence>
<evidence type="ECO:0000313" key="1">
    <source>
        <dbReference type="EMBL" id="RDX61629.1"/>
    </source>
</evidence>
<keyword evidence="2" id="KW-1185">Reference proteome</keyword>
<comment type="caution">
    <text evidence="1">The sequence shown here is derived from an EMBL/GenBank/DDBJ whole genome shotgun (WGS) entry which is preliminary data.</text>
</comment>
<accession>A0A371E6I4</accession>
<feature type="non-terminal residue" evidence="1">
    <location>
        <position position="1"/>
    </location>
</feature>
<dbReference type="Proteomes" id="UP000257109">
    <property type="component" value="Unassembled WGS sequence"/>
</dbReference>
<dbReference type="STRING" id="157652.A0A371E6I4"/>
<reference evidence="1" key="1">
    <citation type="submission" date="2018-05" db="EMBL/GenBank/DDBJ databases">
        <title>Draft genome of Mucuna pruriens seed.</title>
        <authorList>
            <person name="Nnadi N.E."/>
            <person name="Vos R."/>
            <person name="Hasami M.H."/>
            <person name="Devisetty U.K."/>
            <person name="Aguiy J.C."/>
        </authorList>
    </citation>
    <scope>NUCLEOTIDE SEQUENCE [LARGE SCALE GENOMIC DNA]</scope>
    <source>
        <strain evidence="1">JCA_2017</strain>
    </source>
</reference>
<organism evidence="1 2">
    <name type="scientific">Mucuna pruriens</name>
    <name type="common">Velvet bean</name>
    <name type="synonym">Dolichos pruriens</name>
    <dbReference type="NCBI Taxonomy" id="157652"/>
    <lineage>
        <taxon>Eukaryota</taxon>
        <taxon>Viridiplantae</taxon>
        <taxon>Streptophyta</taxon>
        <taxon>Embryophyta</taxon>
        <taxon>Tracheophyta</taxon>
        <taxon>Spermatophyta</taxon>
        <taxon>Magnoliopsida</taxon>
        <taxon>eudicotyledons</taxon>
        <taxon>Gunneridae</taxon>
        <taxon>Pentapetalae</taxon>
        <taxon>rosids</taxon>
        <taxon>fabids</taxon>
        <taxon>Fabales</taxon>
        <taxon>Fabaceae</taxon>
        <taxon>Papilionoideae</taxon>
        <taxon>50 kb inversion clade</taxon>
        <taxon>NPAAA clade</taxon>
        <taxon>indigoferoid/millettioid clade</taxon>
        <taxon>Phaseoleae</taxon>
        <taxon>Mucuna</taxon>
    </lineage>
</organism>
<name>A0A371E6I4_MUCPR</name>